<dbReference type="InterPro" id="IPR058792">
    <property type="entry name" value="Beta-barrel_RND_2"/>
</dbReference>
<dbReference type="PANTHER" id="PTHR32347">
    <property type="entry name" value="EFFLUX SYSTEM COMPONENT YKNX-RELATED"/>
    <property type="match status" value="1"/>
</dbReference>
<accession>A0A8J6TMT7</accession>
<evidence type="ECO:0000313" key="5">
    <source>
        <dbReference type="Proteomes" id="UP000603434"/>
    </source>
</evidence>
<protein>
    <submittedName>
        <fullName evidence="4">HlyD family secretion protein</fullName>
    </submittedName>
</protein>
<keyword evidence="2" id="KW-0175">Coiled coil</keyword>
<reference evidence="4 5" key="1">
    <citation type="submission" date="2020-08" db="EMBL/GenBank/DDBJ databases">
        <title>Bridging the membrane lipid divide: bacteria of the FCB group superphylum have the potential to synthesize archaeal ether lipids.</title>
        <authorList>
            <person name="Villanueva L."/>
            <person name="Von Meijenfeldt F.A.B."/>
            <person name="Westbye A.B."/>
            <person name="Yadav S."/>
            <person name="Hopmans E.C."/>
            <person name="Dutilh B.E."/>
            <person name="Sinninghe Damste J.S."/>
        </authorList>
    </citation>
    <scope>NUCLEOTIDE SEQUENCE [LARGE SCALE GENOMIC DNA]</scope>
    <source>
        <strain evidence="4">NIOZ-UU30</strain>
    </source>
</reference>
<proteinExistence type="predicted"/>
<name>A0A8J6TMT7_9BACT</name>
<evidence type="ECO:0000259" key="3">
    <source>
        <dbReference type="Pfam" id="PF25954"/>
    </source>
</evidence>
<dbReference type="Pfam" id="PF25954">
    <property type="entry name" value="Beta-barrel_RND_2"/>
    <property type="match status" value="1"/>
</dbReference>
<dbReference type="AlphaFoldDB" id="A0A8J6TMT7"/>
<feature type="domain" description="CusB-like beta-barrel" evidence="3">
    <location>
        <begin position="17"/>
        <end position="54"/>
    </location>
</feature>
<evidence type="ECO:0000256" key="2">
    <source>
        <dbReference type="ARBA" id="ARBA00023054"/>
    </source>
</evidence>
<evidence type="ECO:0000313" key="4">
    <source>
        <dbReference type="EMBL" id="MBC8362289.1"/>
    </source>
</evidence>
<evidence type="ECO:0000256" key="1">
    <source>
        <dbReference type="ARBA" id="ARBA00004196"/>
    </source>
</evidence>
<dbReference type="EMBL" id="JACNJH010000179">
    <property type="protein sequence ID" value="MBC8362289.1"/>
    <property type="molecule type" value="Genomic_DNA"/>
</dbReference>
<comment type="subcellular location">
    <subcellularLocation>
        <location evidence="1">Cell envelope</location>
    </subcellularLocation>
</comment>
<dbReference type="Proteomes" id="UP000603434">
    <property type="component" value="Unassembled WGS sequence"/>
</dbReference>
<organism evidence="4 5">
    <name type="scientific">Candidatus Desulfatibia profunda</name>
    <dbReference type="NCBI Taxonomy" id="2841695"/>
    <lineage>
        <taxon>Bacteria</taxon>
        <taxon>Pseudomonadati</taxon>
        <taxon>Thermodesulfobacteriota</taxon>
        <taxon>Desulfobacteria</taxon>
        <taxon>Desulfobacterales</taxon>
        <taxon>Desulfobacterales incertae sedis</taxon>
        <taxon>Candidatus Desulfatibia</taxon>
    </lineage>
</organism>
<dbReference type="GO" id="GO:0055085">
    <property type="term" value="P:transmembrane transport"/>
    <property type="evidence" value="ECO:0007669"/>
    <property type="project" value="InterPro"/>
</dbReference>
<dbReference type="GO" id="GO:0030313">
    <property type="term" value="C:cell envelope"/>
    <property type="evidence" value="ECO:0007669"/>
    <property type="project" value="UniProtKB-SubCell"/>
</dbReference>
<dbReference type="Gene3D" id="2.40.30.170">
    <property type="match status" value="1"/>
</dbReference>
<gene>
    <name evidence="4" type="ORF">H8E23_12925</name>
</gene>
<sequence>MRYAVLDPKSLYFVALLEENKLKGVTPGNAVTIRVDAYPNQKYKGVVSQVLPASAATFALAPRDISAGEFTKVAQRIPVRIDITDGDISVLQVGLSGEVEIRRKGS</sequence>
<dbReference type="InterPro" id="IPR050465">
    <property type="entry name" value="UPF0194_transport"/>
</dbReference>
<comment type="caution">
    <text evidence="4">The sequence shown here is derived from an EMBL/GenBank/DDBJ whole genome shotgun (WGS) entry which is preliminary data.</text>
</comment>